<reference evidence="1" key="1">
    <citation type="submission" date="2017-05" db="UniProtKB">
        <authorList>
            <consortium name="EnsemblMetazoa"/>
        </authorList>
    </citation>
    <scope>IDENTIFICATION</scope>
</reference>
<name>A0A1X7SQQ2_AMPQE</name>
<sequence length="80" mass="8950">MLRSVLNQTKDQPQLILAHFPIDNSLALVKKSSFIDKNAVISIGSEHQVKEGRDDEAIKIAEDKFYAADDENEVSKESYG</sequence>
<accession>A0A1X7SQQ2</accession>
<dbReference type="EnsemblMetazoa" id="Aqu2.1.04448_001">
    <property type="protein sequence ID" value="Aqu2.1.04448_001"/>
    <property type="gene ID" value="Aqu2.1.04448"/>
</dbReference>
<proteinExistence type="predicted"/>
<protein>
    <submittedName>
        <fullName evidence="1">Uncharacterized protein</fullName>
    </submittedName>
</protein>
<organism evidence="1">
    <name type="scientific">Amphimedon queenslandica</name>
    <name type="common">Sponge</name>
    <dbReference type="NCBI Taxonomy" id="400682"/>
    <lineage>
        <taxon>Eukaryota</taxon>
        <taxon>Metazoa</taxon>
        <taxon>Porifera</taxon>
        <taxon>Demospongiae</taxon>
        <taxon>Heteroscleromorpha</taxon>
        <taxon>Haplosclerida</taxon>
        <taxon>Niphatidae</taxon>
        <taxon>Amphimedon</taxon>
    </lineage>
</organism>
<dbReference type="InParanoid" id="A0A1X7SQQ2"/>
<evidence type="ECO:0000313" key="1">
    <source>
        <dbReference type="EnsemblMetazoa" id="Aqu2.1.04448_001"/>
    </source>
</evidence>
<dbReference type="AlphaFoldDB" id="A0A1X7SQQ2"/>